<feature type="transmembrane region" description="Helical" evidence="1">
    <location>
        <begin position="12"/>
        <end position="30"/>
    </location>
</feature>
<reference evidence="3 4" key="1">
    <citation type="submission" date="2023-02" db="EMBL/GenBank/DDBJ databases">
        <title>Complete genome sequence of a novel bacterium Oceanimonas sp. NTOU-MSR1 isolated from marine coast sediment.</title>
        <authorList>
            <person name="Yang H.-T."/>
            <person name="Chen Y.-L."/>
            <person name="Ho Y.-N."/>
        </authorList>
    </citation>
    <scope>NUCLEOTIDE SEQUENCE [LARGE SCALE GENOMIC DNA]</scope>
    <source>
        <strain evidence="3 4">NTOU-MSR1</strain>
    </source>
</reference>
<keyword evidence="1" id="KW-1133">Transmembrane helix</keyword>
<accession>A0AA50KRG5</accession>
<evidence type="ECO:0000313" key="4">
    <source>
        <dbReference type="Proteomes" id="UP001223802"/>
    </source>
</evidence>
<feature type="domain" description="Chlorhexidine efflux transporter" evidence="2">
    <location>
        <begin position="3"/>
        <end position="64"/>
    </location>
</feature>
<keyword evidence="1" id="KW-0812">Transmembrane</keyword>
<feature type="domain" description="Chlorhexidine efflux transporter" evidence="2">
    <location>
        <begin position="71"/>
        <end position="133"/>
    </location>
</feature>
<dbReference type="AlphaFoldDB" id="A0AA50KRG5"/>
<dbReference type="EMBL" id="CP118224">
    <property type="protein sequence ID" value="WMC12344.1"/>
    <property type="molecule type" value="Genomic_DNA"/>
</dbReference>
<dbReference type="Pfam" id="PF05232">
    <property type="entry name" value="BTP"/>
    <property type="match status" value="2"/>
</dbReference>
<evidence type="ECO:0000259" key="2">
    <source>
        <dbReference type="Pfam" id="PF05232"/>
    </source>
</evidence>
<evidence type="ECO:0000313" key="3">
    <source>
        <dbReference type="EMBL" id="WMC12344.1"/>
    </source>
</evidence>
<feature type="transmembrane region" description="Helical" evidence="1">
    <location>
        <begin position="77"/>
        <end position="98"/>
    </location>
</feature>
<proteinExistence type="predicted"/>
<protein>
    <submittedName>
        <fullName evidence="3">PACE efflux transporter</fullName>
    </submittedName>
</protein>
<feature type="transmembrane region" description="Helical" evidence="1">
    <location>
        <begin position="36"/>
        <end position="56"/>
    </location>
</feature>
<gene>
    <name evidence="3" type="ORF">PU634_08265</name>
</gene>
<feature type="transmembrane region" description="Helical" evidence="1">
    <location>
        <begin position="104"/>
        <end position="124"/>
    </location>
</feature>
<dbReference type="Proteomes" id="UP001223802">
    <property type="component" value="Chromosome"/>
</dbReference>
<evidence type="ECO:0000256" key="1">
    <source>
        <dbReference type="SAM" id="Phobius"/>
    </source>
</evidence>
<dbReference type="NCBIfam" id="NF033664">
    <property type="entry name" value="PACE_transport"/>
    <property type="match status" value="1"/>
</dbReference>
<keyword evidence="1" id="KW-0472">Membrane</keyword>
<dbReference type="InterPro" id="IPR007896">
    <property type="entry name" value="BTP_bacteria"/>
</dbReference>
<dbReference type="InterPro" id="IPR058208">
    <property type="entry name" value="PACE"/>
</dbReference>
<organism evidence="3 4">
    <name type="scientific">Oceanimonas pelagia</name>
    <dbReference type="NCBI Taxonomy" id="3028314"/>
    <lineage>
        <taxon>Bacteria</taxon>
        <taxon>Pseudomonadati</taxon>
        <taxon>Pseudomonadota</taxon>
        <taxon>Gammaproteobacteria</taxon>
        <taxon>Aeromonadales</taxon>
        <taxon>Aeromonadaceae</taxon>
        <taxon>Oceanimonas</taxon>
    </lineage>
</organism>
<dbReference type="RefSeq" id="WP_306763575.1">
    <property type="nucleotide sequence ID" value="NZ_CP118224.1"/>
</dbReference>
<sequence>MQGIKRRVTYVLFYEAITLAIISTAFYLFSDKDASHSSMLGVVTVVLAIIWNTAYNTVFEWWESKLAKRGRDVIRRVIHAVGFEVGFVAITLPLFSWWLDLSLWDAFMLDIGLTLFFMFFTFFYNWTFDRIFGLPLSAQ</sequence>
<name>A0AA50KRG5_9GAMM</name>
<keyword evidence="4" id="KW-1185">Reference proteome</keyword>
<dbReference type="KEGG" id="ope:PU634_08265"/>